<organism evidence="2 3">
    <name type="scientific">Trema orientale</name>
    <name type="common">Charcoal tree</name>
    <name type="synonym">Celtis orientalis</name>
    <dbReference type="NCBI Taxonomy" id="63057"/>
    <lineage>
        <taxon>Eukaryota</taxon>
        <taxon>Viridiplantae</taxon>
        <taxon>Streptophyta</taxon>
        <taxon>Embryophyta</taxon>
        <taxon>Tracheophyta</taxon>
        <taxon>Spermatophyta</taxon>
        <taxon>Magnoliopsida</taxon>
        <taxon>eudicotyledons</taxon>
        <taxon>Gunneridae</taxon>
        <taxon>Pentapetalae</taxon>
        <taxon>rosids</taxon>
        <taxon>fabids</taxon>
        <taxon>Rosales</taxon>
        <taxon>Cannabaceae</taxon>
        <taxon>Trema</taxon>
    </lineage>
</organism>
<feature type="compositionally biased region" description="Basic and acidic residues" evidence="1">
    <location>
        <begin position="146"/>
        <end position="163"/>
    </location>
</feature>
<feature type="compositionally biased region" description="Basic and acidic residues" evidence="1">
    <location>
        <begin position="243"/>
        <end position="259"/>
    </location>
</feature>
<accession>A0A2P5CEN5</accession>
<dbReference type="EMBL" id="JXTC01000375">
    <property type="protein sequence ID" value="PON59498.1"/>
    <property type="molecule type" value="Genomic_DNA"/>
</dbReference>
<dbReference type="AlphaFoldDB" id="A0A2P5CEN5"/>
<feature type="region of interest" description="Disordered" evidence="1">
    <location>
        <begin position="119"/>
        <end position="177"/>
    </location>
</feature>
<proteinExistence type="predicted"/>
<sequence>MTLQKPLLPPPPPLRLLHLDPTNAHFSAIFISIIAIFVFESTQIDQVPTQFRSLQLDQLSYQVFFEHGVDGFLAPEVTDFEDAIEGEHPDCEVLAREEAYDLRDLAVGFDLVDQRGLDRADQGAEDPDRAGGRHCHQSFDGGAHQDLPDEHVLVEPDQARDGQGRVLPDPPRGRAGVAENRLKRREELRFQDQVLQLAVEPVRDSVLELSQEPGQLVLVLEGVPQAPGEGADGLAVDPGLDFGPDRGGDPGEGVSRDSASEEGGEPVAGSGALEGLDEGFEAGEELGEGREIRVLGEDGVGLRLELQEGFNGGRVGIVRVKTRVGF</sequence>
<reference evidence="3" key="1">
    <citation type="submission" date="2016-06" db="EMBL/GenBank/DDBJ databases">
        <title>Parallel loss of symbiosis genes in relatives of nitrogen-fixing non-legume Parasponia.</title>
        <authorList>
            <person name="Van Velzen R."/>
            <person name="Holmer R."/>
            <person name="Bu F."/>
            <person name="Rutten L."/>
            <person name="Van Zeijl A."/>
            <person name="Liu W."/>
            <person name="Santuari L."/>
            <person name="Cao Q."/>
            <person name="Sharma T."/>
            <person name="Shen D."/>
            <person name="Roswanjaya Y."/>
            <person name="Wardhani T."/>
            <person name="Kalhor M.S."/>
            <person name="Jansen J."/>
            <person name="Van den Hoogen J."/>
            <person name="Gungor B."/>
            <person name="Hartog M."/>
            <person name="Hontelez J."/>
            <person name="Verver J."/>
            <person name="Yang W.-C."/>
            <person name="Schijlen E."/>
            <person name="Repin R."/>
            <person name="Schilthuizen M."/>
            <person name="Schranz E."/>
            <person name="Heidstra R."/>
            <person name="Miyata K."/>
            <person name="Fedorova E."/>
            <person name="Kohlen W."/>
            <person name="Bisseling T."/>
            <person name="Smit S."/>
            <person name="Geurts R."/>
        </authorList>
    </citation>
    <scope>NUCLEOTIDE SEQUENCE [LARGE SCALE GENOMIC DNA]</scope>
    <source>
        <strain evidence="3">cv. RG33-2</strain>
    </source>
</reference>
<name>A0A2P5CEN5_TREOI</name>
<dbReference type="InParanoid" id="A0A2P5CEN5"/>
<feature type="region of interest" description="Disordered" evidence="1">
    <location>
        <begin position="228"/>
        <end position="275"/>
    </location>
</feature>
<evidence type="ECO:0000313" key="2">
    <source>
        <dbReference type="EMBL" id="PON59498.1"/>
    </source>
</evidence>
<comment type="caution">
    <text evidence="2">The sequence shown here is derived from an EMBL/GenBank/DDBJ whole genome shotgun (WGS) entry which is preliminary data.</text>
</comment>
<evidence type="ECO:0000313" key="3">
    <source>
        <dbReference type="Proteomes" id="UP000237000"/>
    </source>
</evidence>
<protein>
    <submittedName>
        <fullName evidence="2">Uncharacterized protein</fullName>
    </submittedName>
</protein>
<dbReference type="Proteomes" id="UP000237000">
    <property type="component" value="Unassembled WGS sequence"/>
</dbReference>
<keyword evidence="3" id="KW-1185">Reference proteome</keyword>
<feature type="compositionally biased region" description="Basic and acidic residues" evidence="1">
    <location>
        <begin position="119"/>
        <end position="131"/>
    </location>
</feature>
<evidence type="ECO:0000256" key="1">
    <source>
        <dbReference type="SAM" id="MobiDB-lite"/>
    </source>
</evidence>
<dbReference type="OrthoDB" id="10357249at2759"/>
<gene>
    <name evidence="2" type="ORF">TorRG33x02_288200</name>
</gene>